<feature type="non-terminal residue" evidence="1">
    <location>
        <position position="1"/>
    </location>
</feature>
<dbReference type="PANTHER" id="PTHR13318">
    <property type="entry name" value="PARTNER OF PAIRED, ISOFORM B-RELATED"/>
    <property type="match status" value="1"/>
</dbReference>
<dbReference type="Proteomes" id="UP000265520">
    <property type="component" value="Unassembled WGS sequence"/>
</dbReference>
<organism evidence="1 2">
    <name type="scientific">Trifolium medium</name>
    <dbReference type="NCBI Taxonomy" id="97028"/>
    <lineage>
        <taxon>Eukaryota</taxon>
        <taxon>Viridiplantae</taxon>
        <taxon>Streptophyta</taxon>
        <taxon>Embryophyta</taxon>
        <taxon>Tracheophyta</taxon>
        <taxon>Spermatophyta</taxon>
        <taxon>Magnoliopsida</taxon>
        <taxon>eudicotyledons</taxon>
        <taxon>Gunneridae</taxon>
        <taxon>Pentapetalae</taxon>
        <taxon>rosids</taxon>
        <taxon>fabids</taxon>
        <taxon>Fabales</taxon>
        <taxon>Fabaceae</taxon>
        <taxon>Papilionoideae</taxon>
        <taxon>50 kb inversion clade</taxon>
        <taxon>NPAAA clade</taxon>
        <taxon>Hologalegina</taxon>
        <taxon>IRL clade</taxon>
        <taxon>Trifolieae</taxon>
        <taxon>Trifolium</taxon>
    </lineage>
</organism>
<dbReference type="PANTHER" id="PTHR13318:SF106">
    <property type="entry name" value="F-BOX_LRR-REPEAT PROTEIN 2"/>
    <property type="match status" value="1"/>
</dbReference>
<dbReference type="SUPFAM" id="SSF52047">
    <property type="entry name" value="RNI-like"/>
    <property type="match status" value="1"/>
</dbReference>
<dbReference type="Gene3D" id="3.80.10.10">
    <property type="entry name" value="Ribonuclease Inhibitor"/>
    <property type="match status" value="1"/>
</dbReference>
<dbReference type="GO" id="GO:0031146">
    <property type="term" value="P:SCF-dependent proteasomal ubiquitin-dependent protein catabolic process"/>
    <property type="evidence" value="ECO:0007669"/>
    <property type="project" value="TreeGrafter"/>
</dbReference>
<dbReference type="AlphaFoldDB" id="A0A392MGE9"/>
<sequence>KCPLLSEIKMECIGRNVLYSVEKSDSLKDFGVYPHSWICTLARCCKIRHLNLSRLQSLRMKSMNFKVLTLEVLNVSKTGIDDRSLYMISKSCLGLLQLDLALCYDVTEKGVMQVAENCTQLREINMRGCRKVAADVDLMVFIRPSLKKIMAPPHFYCSQRKTKLFLRNGCFVKRSW</sequence>
<gene>
    <name evidence="1" type="ORF">A2U01_0007438</name>
</gene>
<protein>
    <submittedName>
        <fullName evidence="1">F-box/LRR-repeat protein</fullName>
    </submittedName>
</protein>
<comment type="caution">
    <text evidence="1">The sequence shown here is derived from an EMBL/GenBank/DDBJ whole genome shotgun (WGS) entry which is preliminary data.</text>
</comment>
<dbReference type="GO" id="GO:0019005">
    <property type="term" value="C:SCF ubiquitin ligase complex"/>
    <property type="evidence" value="ECO:0007669"/>
    <property type="project" value="TreeGrafter"/>
</dbReference>
<name>A0A392MGE9_9FABA</name>
<keyword evidence="2" id="KW-1185">Reference proteome</keyword>
<reference evidence="1 2" key="1">
    <citation type="journal article" date="2018" name="Front. Plant Sci.">
        <title>Red Clover (Trifolium pratense) and Zigzag Clover (T. medium) - A Picture of Genomic Similarities and Differences.</title>
        <authorList>
            <person name="Dluhosova J."/>
            <person name="Istvanek J."/>
            <person name="Nedelnik J."/>
            <person name="Repkova J."/>
        </authorList>
    </citation>
    <scope>NUCLEOTIDE SEQUENCE [LARGE SCALE GENOMIC DNA]</scope>
    <source>
        <strain evidence="2">cv. 10/8</strain>
        <tissue evidence="1">Leaf</tissue>
    </source>
</reference>
<dbReference type="InterPro" id="IPR032675">
    <property type="entry name" value="LRR_dom_sf"/>
</dbReference>
<evidence type="ECO:0000313" key="1">
    <source>
        <dbReference type="EMBL" id="MCH86580.1"/>
    </source>
</evidence>
<accession>A0A392MGE9</accession>
<evidence type="ECO:0000313" key="2">
    <source>
        <dbReference type="Proteomes" id="UP000265520"/>
    </source>
</evidence>
<dbReference type="EMBL" id="LXQA010010558">
    <property type="protein sequence ID" value="MCH86580.1"/>
    <property type="molecule type" value="Genomic_DNA"/>
</dbReference>
<proteinExistence type="predicted"/>